<dbReference type="InterPro" id="IPR033599">
    <property type="entry name" value="TAF1B/Rrn7"/>
</dbReference>
<dbReference type="InterPro" id="IPR048538">
    <property type="entry name" value="Rrn7_cyclin_C"/>
</dbReference>
<evidence type="ECO:0000313" key="12">
    <source>
        <dbReference type="EMBL" id="MCL7052222.1"/>
    </source>
</evidence>
<keyword evidence="3" id="KW-0479">Metal-binding</keyword>
<keyword evidence="7" id="KW-0238">DNA-binding</keyword>
<evidence type="ECO:0000256" key="3">
    <source>
        <dbReference type="ARBA" id="ARBA00022723"/>
    </source>
</evidence>
<sequence>MDANWVCEFCSFTEYNDYEDGYYYCKRCSSRAEGFRDTGLGDEADIYTGMYSQSAHRASVKKEPEPQAHDSQFWRELKPQTNDKLVKQEYEYDETKPYVPADFGSESSVDPTAKLVTPEDYAYWLRFRYVMGIQLMIEFQCEVLVEEFGVSPLIVGLVGGLWIRYVASTRVFEETWASQIVEDSEMQTDVDAKVRVPRDQDKDEPHDTYGKRLLIIWLRALRNTIPLSLSLSVCFLACHIAREPVLPTDMVKWTLEGKLPYLNAYVKIDKMFGEASENCPLSAELMFRPFQVVSSKVLETQAGYIAQCIGLELPPVNFNALARRYLKQLQLPLEKILPHASLIYDWSMPPHLWLSSDMVKLKIPSRVCVMSIILVAIRILYNINGFGKWEEKYCNTDISSSSPRKRKGRAKTETKMISVRGSTYFQNHKSADTAELLGSLEMTYEKIREAQENSVKLSSYLKVCKDVIFGAPLDNKEEIMIETYWKSYENQADFLQPGKSSTKYNSVFNKGCTSNYASGEPISTQDDVSVGSVKDRSLNRLKLNMKENGFSYVPPRVQVRNVDYLHCMTKNNEGTRVFVAHADYYILLRVCALVAEVDVQCMHKAVLKFEKRLEWFEKNIDRSLKLKAPQPSSMPNLGSLSLDDEALDLSKDMPNVVEEAPQYTDMDESLDFSNYRSGL</sequence>
<reference evidence="12" key="1">
    <citation type="submission" date="2022-03" db="EMBL/GenBank/DDBJ databases">
        <title>A functionally conserved STORR gene fusion in Papaver species that diverged 16.8 million years ago.</title>
        <authorList>
            <person name="Catania T."/>
        </authorList>
    </citation>
    <scope>NUCLEOTIDE SEQUENCE</scope>
    <source>
        <strain evidence="12">S-191538</strain>
    </source>
</reference>
<keyword evidence="4" id="KW-0863">Zinc-finger</keyword>
<keyword evidence="6" id="KW-0805">Transcription regulation</keyword>
<keyword evidence="5" id="KW-0862">Zinc</keyword>
<comment type="caution">
    <text evidence="12">The sequence shown here is derived from an EMBL/GenBank/DDBJ whole genome shotgun (WGS) entry which is preliminary data.</text>
</comment>
<evidence type="ECO:0000256" key="7">
    <source>
        <dbReference type="ARBA" id="ARBA00023125"/>
    </source>
</evidence>
<dbReference type="GO" id="GO:0001164">
    <property type="term" value="F:RNA polymerase I core promoter sequence-specific DNA binding"/>
    <property type="evidence" value="ECO:0007669"/>
    <property type="project" value="InterPro"/>
</dbReference>
<evidence type="ECO:0000256" key="1">
    <source>
        <dbReference type="ARBA" id="ARBA00004604"/>
    </source>
</evidence>
<evidence type="ECO:0000256" key="6">
    <source>
        <dbReference type="ARBA" id="ARBA00023015"/>
    </source>
</evidence>
<gene>
    <name evidence="12" type="ORF">MKW94_011913</name>
</gene>
<dbReference type="AlphaFoldDB" id="A0AA41W303"/>
<evidence type="ECO:0000256" key="8">
    <source>
        <dbReference type="ARBA" id="ARBA00023163"/>
    </source>
</evidence>
<dbReference type="GO" id="GO:0070860">
    <property type="term" value="C:RNA polymerase I core factor complex"/>
    <property type="evidence" value="ECO:0007669"/>
    <property type="project" value="InterPro"/>
</dbReference>
<evidence type="ECO:0000259" key="11">
    <source>
        <dbReference type="Pfam" id="PF20645"/>
    </source>
</evidence>
<keyword evidence="13" id="KW-1185">Reference proteome</keyword>
<dbReference type="PANTHER" id="PTHR31576">
    <property type="entry name" value="TATA BOX-BINDING PROTEIN-ASSOCIATED FACTOR RNA POLYMERASE I SUBUNIT B"/>
    <property type="match status" value="1"/>
</dbReference>
<keyword evidence="8" id="KW-0804">Transcription</keyword>
<dbReference type="GO" id="GO:0008270">
    <property type="term" value="F:zinc ion binding"/>
    <property type="evidence" value="ECO:0007669"/>
    <property type="project" value="UniProtKB-KW"/>
</dbReference>
<evidence type="ECO:0000256" key="2">
    <source>
        <dbReference type="ARBA" id="ARBA00006899"/>
    </source>
</evidence>
<feature type="domain" description="Rrn7/TAF1B N-terminal cyclin" evidence="10">
    <location>
        <begin position="133"/>
        <end position="267"/>
    </location>
</feature>
<accession>A0AA41W303</accession>
<organism evidence="12 13">
    <name type="scientific">Papaver nudicaule</name>
    <name type="common">Iceland poppy</name>
    <dbReference type="NCBI Taxonomy" id="74823"/>
    <lineage>
        <taxon>Eukaryota</taxon>
        <taxon>Viridiplantae</taxon>
        <taxon>Streptophyta</taxon>
        <taxon>Embryophyta</taxon>
        <taxon>Tracheophyta</taxon>
        <taxon>Spermatophyta</taxon>
        <taxon>Magnoliopsida</taxon>
        <taxon>Ranunculales</taxon>
        <taxon>Papaveraceae</taxon>
        <taxon>Papaveroideae</taxon>
        <taxon>Papaver</taxon>
    </lineage>
</organism>
<dbReference type="Proteomes" id="UP001177140">
    <property type="component" value="Unassembled WGS sequence"/>
</dbReference>
<comment type="subcellular location">
    <subcellularLocation>
        <location evidence="1">Nucleus</location>
        <location evidence="1">Nucleolus</location>
    </subcellularLocation>
</comment>
<protein>
    <recommendedName>
        <fullName evidence="14">TATA box-binding protein-associated factor RNA polymerase I subunit B</fullName>
    </recommendedName>
</protein>
<evidence type="ECO:0008006" key="14">
    <source>
        <dbReference type="Google" id="ProtNLM"/>
    </source>
</evidence>
<comment type="similarity">
    <text evidence="2">Belongs to the RRN7/TAF1B family.</text>
</comment>
<dbReference type="Pfam" id="PF20645">
    <property type="entry name" value="Rrn7_cyclin_C"/>
    <property type="match status" value="1"/>
</dbReference>
<evidence type="ECO:0000256" key="5">
    <source>
        <dbReference type="ARBA" id="ARBA00022833"/>
    </source>
</evidence>
<dbReference type="EMBL" id="JAJJMA010347410">
    <property type="protein sequence ID" value="MCL7052222.1"/>
    <property type="molecule type" value="Genomic_DNA"/>
</dbReference>
<dbReference type="Pfam" id="PF20644">
    <property type="entry name" value="Rrn7_cyclin_N"/>
    <property type="match status" value="1"/>
</dbReference>
<proteinExistence type="inferred from homology"/>
<keyword evidence="9" id="KW-0539">Nucleus</keyword>
<dbReference type="GO" id="GO:0042790">
    <property type="term" value="P:nucleolar large rRNA transcription by RNA polymerase I"/>
    <property type="evidence" value="ECO:0007669"/>
    <property type="project" value="TreeGrafter"/>
</dbReference>
<evidence type="ECO:0000259" key="10">
    <source>
        <dbReference type="Pfam" id="PF20644"/>
    </source>
</evidence>
<evidence type="ECO:0000313" key="13">
    <source>
        <dbReference type="Proteomes" id="UP001177140"/>
    </source>
</evidence>
<feature type="domain" description="Rrn7/TAF1B C-terminal cyclin" evidence="11">
    <location>
        <begin position="293"/>
        <end position="409"/>
    </location>
</feature>
<dbReference type="PANTHER" id="PTHR31576:SF2">
    <property type="entry name" value="TATA BOX-BINDING PROTEIN-ASSOCIATED FACTOR RNA POLYMERASE I SUBUNIT B"/>
    <property type="match status" value="1"/>
</dbReference>
<evidence type="ECO:0000256" key="4">
    <source>
        <dbReference type="ARBA" id="ARBA00022771"/>
    </source>
</evidence>
<dbReference type="InterPro" id="IPR048540">
    <property type="entry name" value="Rrn7_cyclin_N"/>
</dbReference>
<evidence type="ECO:0000256" key="9">
    <source>
        <dbReference type="ARBA" id="ARBA00023242"/>
    </source>
</evidence>
<name>A0AA41W303_PAPNU</name>